<dbReference type="EMBL" id="JARQWQ010000014">
    <property type="protein sequence ID" value="KAK2567582.1"/>
    <property type="molecule type" value="Genomic_DNA"/>
</dbReference>
<protein>
    <submittedName>
        <fullName evidence="1">Uncharacterized protein</fullName>
    </submittedName>
</protein>
<reference evidence="1" key="2">
    <citation type="journal article" date="2023" name="Science">
        <title>Genomic signatures of disease resistance in endangered staghorn corals.</title>
        <authorList>
            <person name="Vollmer S.V."/>
            <person name="Selwyn J.D."/>
            <person name="Despard B.A."/>
            <person name="Roesel C.L."/>
        </authorList>
    </citation>
    <scope>NUCLEOTIDE SEQUENCE</scope>
    <source>
        <strain evidence="1">K2</strain>
    </source>
</reference>
<comment type="caution">
    <text evidence="1">The sequence shown here is derived from an EMBL/GenBank/DDBJ whole genome shotgun (WGS) entry which is preliminary data.</text>
</comment>
<organism evidence="1 2">
    <name type="scientific">Acropora cervicornis</name>
    <name type="common">Staghorn coral</name>
    <dbReference type="NCBI Taxonomy" id="6130"/>
    <lineage>
        <taxon>Eukaryota</taxon>
        <taxon>Metazoa</taxon>
        <taxon>Cnidaria</taxon>
        <taxon>Anthozoa</taxon>
        <taxon>Hexacorallia</taxon>
        <taxon>Scleractinia</taxon>
        <taxon>Astrocoeniina</taxon>
        <taxon>Acroporidae</taxon>
        <taxon>Acropora</taxon>
    </lineage>
</organism>
<gene>
    <name evidence="1" type="ORF">P5673_008421</name>
</gene>
<reference evidence="1" key="1">
    <citation type="journal article" date="2023" name="G3 (Bethesda)">
        <title>Whole genome assembly and annotation of the endangered Caribbean coral Acropora cervicornis.</title>
        <authorList>
            <person name="Selwyn J.D."/>
            <person name="Vollmer S.V."/>
        </authorList>
    </citation>
    <scope>NUCLEOTIDE SEQUENCE</scope>
    <source>
        <strain evidence="1">K2</strain>
    </source>
</reference>
<name>A0AAD9QUF9_ACRCE</name>
<evidence type="ECO:0000313" key="2">
    <source>
        <dbReference type="Proteomes" id="UP001249851"/>
    </source>
</evidence>
<keyword evidence="2" id="KW-1185">Reference proteome</keyword>
<dbReference type="Proteomes" id="UP001249851">
    <property type="component" value="Unassembled WGS sequence"/>
</dbReference>
<proteinExistence type="predicted"/>
<dbReference type="AlphaFoldDB" id="A0AAD9QUF9"/>
<evidence type="ECO:0000313" key="1">
    <source>
        <dbReference type="EMBL" id="KAK2567582.1"/>
    </source>
</evidence>
<sequence length="104" mass="11601">MKPKIVLHSKYIATGINGYGLNSVLASTEPFLTGLEAFYSYDRFTKESSTSTSSRVFKRLLLSLLLLAGDIQLNPEPNWKFPCGSCNKPVKKNQKGFQSDHCNL</sequence>
<accession>A0AAD9QUF9</accession>